<dbReference type="InterPro" id="IPR038765">
    <property type="entry name" value="Papain-like_cys_pep_sf"/>
</dbReference>
<keyword evidence="13" id="KW-1185">Reference proteome</keyword>
<dbReference type="InterPro" id="IPR035927">
    <property type="entry name" value="DUSP-like_sf"/>
</dbReference>
<comment type="caution">
    <text evidence="12">The sequence shown here is derived from an EMBL/GenBank/DDBJ whole genome shotgun (WGS) entry which is preliminary data.</text>
</comment>
<feature type="domain" description="DUSP" evidence="11">
    <location>
        <begin position="19"/>
        <end position="147"/>
    </location>
</feature>
<comment type="catalytic activity">
    <reaction evidence="1 7">
        <text>Thiol-dependent hydrolysis of ester, thioester, amide, peptide and isopeptide bonds formed by the C-terminal Gly of ubiquitin (a 76-residue protein attached to proteins as an intracellular targeting signal).</text>
        <dbReference type="EC" id="3.4.19.12"/>
    </reaction>
</comment>
<dbReference type="PROSITE" id="PS50235">
    <property type="entry name" value="USP_3"/>
    <property type="match status" value="1"/>
</dbReference>
<dbReference type="GO" id="GO:0006508">
    <property type="term" value="P:proteolysis"/>
    <property type="evidence" value="ECO:0007669"/>
    <property type="project" value="UniProtKB-KW"/>
</dbReference>
<dbReference type="InterPro" id="IPR057372">
    <property type="entry name" value="Ubiquitin_UBP8/5"/>
</dbReference>
<dbReference type="InterPro" id="IPR000626">
    <property type="entry name" value="Ubiquitin-like_dom"/>
</dbReference>
<evidence type="ECO:0000256" key="2">
    <source>
        <dbReference type="ARBA" id="ARBA00009085"/>
    </source>
</evidence>
<dbReference type="Pfam" id="PF00443">
    <property type="entry name" value="UCH"/>
    <property type="match status" value="1"/>
</dbReference>
<evidence type="ECO:0000259" key="11">
    <source>
        <dbReference type="PROSITE" id="PS51283"/>
    </source>
</evidence>
<dbReference type="SMART" id="SM00695">
    <property type="entry name" value="DUSP"/>
    <property type="match status" value="1"/>
</dbReference>
<evidence type="ECO:0000256" key="4">
    <source>
        <dbReference type="ARBA" id="ARBA00022786"/>
    </source>
</evidence>
<dbReference type="PROSITE" id="PS50053">
    <property type="entry name" value="UBIQUITIN_2"/>
    <property type="match status" value="1"/>
</dbReference>
<evidence type="ECO:0000256" key="5">
    <source>
        <dbReference type="ARBA" id="ARBA00022801"/>
    </source>
</evidence>
<dbReference type="InterPro" id="IPR050185">
    <property type="entry name" value="Ub_carboxyl-term_hydrolase"/>
</dbReference>
<dbReference type="Gene3D" id="3.90.70.10">
    <property type="entry name" value="Cysteine proteinases"/>
    <property type="match status" value="2"/>
</dbReference>
<dbReference type="GO" id="GO:0004843">
    <property type="term" value="F:cysteine-type deubiquitinase activity"/>
    <property type="evidence" value="ECO:0007669"/>
    <property type="project" value="UniProtKB-UniRule"/>
</dbReference>
<keyword evidence="3 7" id="KW-0645">Protease</keyword>
<dbReference type="SUPFAM" id="SSF54236">
    <property type="entry name" value="Ubiquitin-like"/>
    <property type="match status" value="1"/>
</dbReference>
<dbReference type="InterPro" id="IPR018200">
    <property type="entry name" value="USP_CS"/>
</dbReference>
<dbReference type="CDD" id="cd02674">
    <property type="entry name" value="Peptidase_C19R"/>
    <property type="match status" value="1"/>
</dbReference>
<dbReference type="EMBL" id="JABFUD020000007">
    <property type="protein sequence ID" value="KAI5077623.1"/>
    <property type="molecule type" value="Genomic_DNA"/>
</dbReference>
<dbReference type="PANTHER" id="PTHR21646">
    <property type="entry name" value="UBIQUITIN CARBOXYL-TERMINAL HYDROLASE"/>
    <property type="match status" value="1"/>
</dbReference>
<dbReference type="GO" id="GO:0016579">
    <property type="term" value="P:protein deubiquitination"/>
    <property type="evidence" value="ECO:0007669"/>
    <property type="project" value="InterPro"/>
</dbReference>
<keyword evidence="6 7" id="KW-0788">Thiol protease</keyword>
<dbReference type="EC" id="3.4.19.12" evidence="7"/>
<dbReference type="Gene3D" id="3.30.2230.10">
    <property type="entry name" value="DUSP-like"/>
    <property type="match status" value="1"/>
</dbReference>
<evidence type="ECO:0000256" key="6">
    <source>
        <dbReference type="ARBA" id="ARBA00022807"/>
    </source>
</evidence>
<evidence type="ECO:0000256" key="8">
    <source>
        <dbReference type="SAM" id="MobiDB-lite"/>
    </source>
</evidence>
<dbReference type="Pfam" id="PF25242">
    <property type="entry name" value="Ubiquitin_UBP8"/>
    <property type="match status" value="1"/>
</dbReference>
<dbReference type="Proteomes" id="UP000886520">
    <property type="component" value="Chromosome 7"/>
</dbReference>
<dbReference type="PANTHER" id="PTHR21646:SF24">
    <property type="entry name" value="UBIQUITIN CARBOXYL-TERMINAL HYDROLASE"/>
    <property type="match status" value="1"/>
</dbReference>
<comment type="similarity">
    <text evidence="2 7">Belongs to the peptidase C19 family.</text>
</comment>
<dbReference type="AlphaFoldDB" id="A0A9D4V0X1"/>
<dbReference type="SUPFAM" id="SSF54001">
    <property type="entry name" value="Cysteine proteinases"/>
    <property type="match status" value="1"/>
</dbReference>
<dbReference type="PROSITE" id="PS51283">
    <property type="entry name" value="DUSP"/>
    <property type="match status" value="1"/>
</dbReference>
<proteinExistence type="inferred from homology"/>
<dbReference type="InterPro" id="IPR028889">
    <property type="entry name" value="USP"/>
</dbReference>
<name>A0A9D4V0X1_ADICA</name>
<evidence type="ECO:0000259" key="10">
    <source>
        <dbReference type="PROSITE" id="PS50235"/>
    </source>
</evidence>
<evidence type="ECO:0000256" key="1">
    <source>
        <dbReference type="ARBA" id="ARBA00000707"/>
    </source>
</evidence>
<keyword evidence="5 7" id="KW-0378">Hydrolase</keyword>
<evidence type="ECO:0000313" key="13">
    <source>
        <dbReference type="Proteomes" id="UP000886520"/>
    </source>
</evidence>
<dbReference type="PROSITE" id="PS00972">
    <property type="entry name" value="USP_1"/>
    <property type="match status" value="1"/>
</dbReference>
<evidence type="ECO:0000256" key="3">
    <source>
        <dbReference type="ARBA" id="ARBA00022670"/>
    </source>
</evidence>
<feature type="domain" description="USP" evidence="10">
    <location>
        <begin position="330"/>
        <end position="935"/>
    </location>
</feature>
<dbReference type="InterPro" id="IPR001394">
    <property type="entry name" value="Peptidase_C19_UCH"/>
</dbReference>
<dbReference type="SUPFAM" id="SSF143791">
    <property type="entry name" value="DUSP-like"/>
    <property type="match status" value="1"/>
</dbReference>
<organism evidence="12 13">
    <name type="scientific">Adiantum capillus-veneris</name>
    <name type="common">Maidenhair fern</name>
    <dbReference type="NCBI Taxonomy" id="13818"/>
    <lineage>
        <taxon>Eukaryota</taxon>
        <taxon>Viridiplantae</taxon>
        <taxon>Streptophyta</taxon>
        <taxon>Embryophyta</taxon>
        <taxon>Tracheophyta</taxon>
        <taxon>Polypodiopsida</taxon>
        <taxon>Polypodiidae</taxon>
        <taxon>Polypodiales</taxon>
        <taxon>Pteridineae</taxon>
        <taxon>Pteridaceae</taxon>
        <taxon>Vittarioideae</taxon>
        <taxon>Adiantum</taxon>
    </lineage>
</organism>
<accession>A0A9D4V0X1</accession>
<feature type="compositionally biased region" description="Polar residues" evidence="8">
    <location>
        <begin position="78"/>
        <end position="87"/>
    </location>
</feature>
<feature type="region of interest" description="Disordered" evidence="8">
    <location>
        <begin position="61"/>
        <end position="89"/>
    </location>
</feature>
<protein>
    <recommendedName>
        <fullName evidence="7">Ubiquitin carboxyl-terminal hydrolase</fullName>
        <ecNumber evidence="7">3.4.19.12</ecNumber>
    </recommendedName>
</protein>
<reference evidence="12" key="1">
    <citation type="submission" date="2021-01" db="EMBL/GenBank/DDBJ databases">
        <title>Adiantum capillus-veneris genome.</title>
        <authorList>
            <person name="Fang Y."/>
            <person name="Liao Q."/>
        </authorList>
    </citation>
    <scope>NUCLEOTIDE SEQUENCE</scope>
    <source>
        <strain evidence="12">H3</strain>
        <tissue evidence="12">Leaf</tissue>
    </source>
</reference>
<evidence type="ECO:0000256" key="7">
    <source>
        <dbReference type="RuleBase" id="RU366025"/>
    </source>
</evidence>
<evidence type="ECO:0000259" key="9">
    <source>
        <dbReference type="PROSITE" id="PS50053"/>
    </source>
</evidence>
<evidence type="ECO:0000313" key="12">
    <source>
        <dbReference type="EMBL" id="KAI5077623.1"/>
    </source>
</evidence>
<keyword evidence="4 7" id="KW-0833">Ubl conjugation pathway</keyword>
<feature type="domain" description="Ubiquitin-like" evidence="9">
    <location>
        <begin position="164"/>
        <end position="246"/>
    </location>
</feature>
<dbReference type="InterPro" id="IPR006615">
    <property type="entry name" value="Pept_C19_DUSP"/>
</dbReference>
<sequence>MIVPEGEFSIGNGDVKFPATPAEEKDAILGILEASAAQVKEGDKFFLVTFRWWKQWSDYVQQEGSNGDGSEPGPVYRSNASEENLTVPQRPASIDNSDLVIQLKREDDIELCETLLENHDYMLLPEQIWVAFQKWYGGGPPVARTVINTGSVQDDRLAVEVYPLRIRLTVSPNGSQLTVRVSKQDTVGELYQRARELLNLGSEQIRIWDYYGKIKHDLMNDPKQTLEDADIQMDHEVLLEVQVDGSWPDDGQKYPVENNPTGNELALVAVEPSRSSFSIAGGPTGSRNLMRSSSPDNLFSNSLNSSYDDPEGGFGCSVGGGTKLGPGGLTGLQNLGNTCFMNSALQCLVHTPQLVDFFLQDYSHEINRQNPLGMEGELALAFGELLRKLWAPGRQPVAPRGFKAKLARFAPQFSGYNQHDSQELLAFLLDGLHEDLNRVKLKPYIETKDVDGRPDEEVAHENWENHKARNDSIIVDICQGQYKSTLVCPECSKVSITFDPFMYLSLPLPSTTTRTLSVKVFSADGTTAPTPYTVIVPKQSKCKDLIIALSKACNLRGDERLLLTEPYSILDGLSPVRDDDHITAHRLPKSSEKAPLLVFVNRRLEEESILKKPVKSFGSPLIAWVPDEGFSKGADLLSIFEHILQPLRKPAIVSSVERAENGRQEGNGTCNHVDEDREMHENDSATIIAEVSVKDNLDEESFRLCNGSKGGHQLFQFWVGEERFGAKQVLIEMDKGLPATLNSSRINTRIHVAVDWSEQALEQYDVKQLEIASEGLRTGFVVKKPRQEAVSLYSCLEAFLKEEPLGPEDMWYCPTCKQHRQASKKLDLWRLPDILVVHLKRFSYSRYLKNKLETFVSFPVHDLDLSKYIPRKDAALYELYAISNHYGSMGGGHYTAYVKLLEEKCWYNFDDSHVSPVGENEIKTAAAYVLFYRKVRRENGNGCLSNGVASHDAVKK</sequence>
<dbReference type="Gene3D" id="3.10.20.90">
    <property type="entry name" value="Phosphatidylinositol 3-kinase Catalytic Subunit, Chain A, domain 1"/>
    <property type="match status" value="1"/>
</dbReference>
<comment type="function">
    <text evidence="7">Recognizes and hydrolyzes the peptide bond at the C-terminal Gly of ubiquitin. Involved in the processing of poly-ubiquitin precursors as well as that of ubiquitinated proteins.</text>
</comment>
<gene>
    <name evidence="12" type="ORF">GOP47_0007447</name>
</gene>
<dbReference type="PROSITE" id="PS00973">
    <property type="entry name" value="USP_2"/>
    <property type="match status" value="1"/>
</dbReference>
<dbReference type="InterPro" id="IPR029071">
    <property type="entry name" value="Ubiquitin-like_domsf"/>
</dbReference>
<dbReference type="Pfam" id="PF06337">
    <property type="entry name" value="DUSP"/>
    <property type="match status" value="1"/>
</dbReference>
<dbReference type="OrthoDB" id="292964at2759"/>